<comment type="caution">
    <text evidence="2">The sequence shown here is derived from an EMBL/GenBank/DDBJ whole genome shotgun (WGS) entry which is preliminary data.</text>
</comment>
<gene>
    <name evidence="2" type="ORF">MEDL_25598</name>
</gene>
<dbReference type="CDD" id="cd21134">
    <property type="entry name" value="YTH"/>
    <property type="match status" value="1"/>
</dbReference>
<sequence>MSRKLFSECRNKTLELKGWKPRYFIIKSCNKEKVLSSMRENVWSSTTEGNIRLNAAYNDQERKGPVYLFFSVNKSKCFCGVAKMFSPVDYKTRWSQWKQNNGRWQECFDVRWIIVKNIPNDNLRNLSIKQNSKTFPVTFSQDTQELSLENGTKMMEIFQDVII</sequence>
<dbReference type="PANTHER" id="PTHR12357:SF89">
    <property type="entry name" value="YTH DOMAIN-CONTAINING FAMILY PROTEIN"/>
    <property type="match status" value="1"/>
</dbReference>
<dbReference type="Gene3D" id="3.10.590.10">
    <property type="entry name" value="ph1033 like domains"/>
    <property type="match status" value="1"/>
</dbReference>
<evidence type="ECO:0000313" key="3">
    <source>
        <dbReference type="Proteomes" id="UP000683360"/>
    </source>
</evidence>
<dbReference type="PROSITE" id="PS50882">
    <property type="entry name" value="YTH"/>
    <property type="match status" value="1"/>
</dbReference>
<reference evidence="2" key="1">
    <citation type="submission" date="2021-03" db="EMBL/GenBank/DDBJ databases">
        <authorList>
            <person name="Bekaert M."/>
        </authorList>
    </citation>
    <scope>NUCLEOTIDE SEQUENCE</scope>
</reference>
<proteinExistence type="predicted"/>
<dbReference type="PANTHER" id="PTHR12357">
    <property type="entry name" value="YTH YT521-B HOMOLOGY DOMAIN-CONTAINING"/>
    <property type="match status" value="1"/>
</dbReference>
<evidence type="ECO:0000259" key="1">
    <source>
        <dbReference type="PROSITE" id="PS50882"/>
    </source>
</evidence>
<keyword evidence="3" id="KW-1185">Reference proteome</keyword>
<dbReference type="GO" id="GO:0003729">
    <property type="term" value="F:mRNA binding"/>
    <property type="evidence" value="ECO:0007669"/>
    <property type="project" value="TreeGrafter"/>
</dbReference>
<dbReference type="InterPro" id="IPR045168">
    <property type="entry name" value="YTH_prot"/>
</dbReference>
<dbReference type="AlphaFoldDB" id="A0A8S3RSN5"/>
<dbReference type="InterPro" id="IPR007275">
    <property type="entry name" value="YTH_domain"/>
</dbReference>
<name>A0A8S3RSN5_MYTED</name>
<dbReference type="OrthoDB" id="306690at2759"/>
<feature type="domain" description="YTH" evidence="1">
    <location>
        <begin position="21"/>
        <end position="158"/>
    </location>
</feature>
<accession>A0A8S3RSN5</accession>
<protein>
    <submittedName>
        <fullName evidence="2">YTHDF</fullName>
    </submittedName>
</protein>
<dbReference type="EMBL" id="CAJPWZ010001263">
    <property type="protein sequence ID" value="CAG2211560.1"/>
    <property type="molecule type" value="Genomic_DNA"/>
</dbReference>
<dbReference type="GO" id="GO:0005737">
    <property type="term" value="C:cytoplasm"/>
    <property type="evidence" value="ECO:0007669"/>
    <property type="project" value="TreeGrafter"/>
</dbReference>
<evidence type="ECO:0000313" key="2">
    <source>
        <dbReference type="EMBL" id="CAG2211560.1"/>
    </source>
</evidence>
<dbReference type="Pfam" id="PF04146">
    <property type="entry name" value="YTH"/>
    <property type="match status" value="1"/>
</dbReference>
<dbReference type="GO" id="GO:0061157">
    <property type="term" value="P:mRNA destabilization"/>
    <property type="evidence" value="ECO:0007669"/>
    <property type="project" value="TreeGrafter"/>
</dbReference>
<organism evidence="2 3">
    <name type="scientific">Mytilus edulis</name>
    <name type="common">Blue mussel</name>
    <dbReference type="NCBI Taxonomy" id="6550"/>
    <lineage>
        <taxon>Eukaryota</taxon>
        <taxon>Metazoa</taxon>
        <taxon>Spiralia</taxon>
        <taxon>Lophotrochozoa</taxon>
        <taxon>Mollusca</taxon>
        <taxon>Bivalvia</taxon>
        <taxon>Autobranchia</taxon>
        <taxon>Pteriomorphia</taxon>
        <taxon>Mytilida</taxon>
        <taxon>Mytiloidea</taxon>
        <taxon>Mytilidae</taxon>
        <taxon>Mytilinae</taxon>
        <taxon>Mytilus</taxon>
    </lineage>
</organism>
<dbReference type="Proteomes" id="UP000683360">
    <property type="component" value="Unassembled WGS sequence"/>
</dbReference>